<evidence type="ECO:0000313" key="4">
    <source>
        <dbReference type="EMBL" id="QDT05351.1"/>
    </source>
</evidence>
<protein>
    <recommendedName>
        <fullName evidence="6">Outer membrane efflux protein</fullName>
    </recommendedName>
</protein>
<feature type="signal peptide" evidence="3">
    <location>
        <begin position="1"/>
        <end position="19"/>
    </location>
</feature>
<evidence type="ECO:0000313" key="5">
    <source>
        <dbReference type="Proteomes" id="UP000318538"/>
    </source>
</evidence>
<feature type="compositionally biased region" description="Pro residues" evidence="2">
    <location>
        <begin position="43"/>
        <end position="58"/>
    </location>
</feature>
<gene>
    <name evidence="4" type="ORF">K227x_37510</name>
</gene>
<keyword evidence="3" id="KW-0732">Signal</keyword>
<sequence precursor="true">MRRILPLMLVCIATGPAMAQRGSLIEDLFRTIAEAQQASGRKPAPPAALPDAPPPGTPGPHGNRPNPSRPTNEQRTIARPRDPGGSASISVRSRQAAKFVETLVGFSSNVDALVADLRTAAARNAVLRGVMPDAYRIAADTRSLIGRCDGLDTLDRIVPAYSELDARWRQLSFTLRSTDALTSRSTAAIRDSDRLATEMCGQLGLQPQFDRHQLHDLMIVGSTHLQTILDDLPLSNAANSRTERISHDVRLMRGQMLREADRIETAPYEEVVTRFTEFVRGWSPVSQAVYELGDPHLSRRLDRFRECGDQTYALLWMPPPQNTQSLTASAHRLEQSLGQVLDQLTIRSMVNLPPKQQAIVMERSRRMFRSAQELESAAQRGDRRDSLGQLLGPIDQDWFSLKSIFANIPRLNPSTLSAIELELGVLRGALGVALPGDVFDPASLLQAAAAVEGASEYFLADMRRYERYLQPATYRQSTMDAAQEVYQHSKVLHQRVSHRDDLDSLQREAEHLLEAWQVLDRNIAELNRHGLSDRRAETLQRALAEVAPSVAQLAAALQQR</sequence>
<dbReference type="RefSeq" id="WP_145171432.1">
    <property type="nucleotide sequence ID" value="NZ_CP036525.1"/>
</dbReference>
<organism evidence="4 5">
    <name type="scientific">Rubripirellula lacrimiformis</name>
    <dbReference type="NCBI Taxonomy" id="1930273"/>
    <lineage>
        <taxon>Bacteria</taxon>
        <taxon>Pseudomonadati</taxon>
        <taxon>Planctomycetota</taxon>
        <taxon>Planctomycetia</taxon>
        <taxon>Pirellulales</taxon>
        <taxon>Pirellulaceae</taxon>
        <taxon>Rubripirellula</taxon>
    </lineage>
</organism>
<dbReference type="Proteomes" id="UP000318538">
    <property type="component" value="Chromosome"/>
</dbReference>
<dbReference type="KEGG" id="rlc:K227x_37510"/>
<reference evidence="4 5" key="1">
    <citation type="submission" date="2019-02" db="EMBL/GenBank/DDBJ databases">
        <title>Deep-cultivation of Planctomycetes and their phenomic and genomic characterization uncovers novel biology.</title>
        <authorList>
            <person name="Wiegand S."/>
            <person name="Jogler M."/>
            <person name="Boedeker C."/>
            <person name="Pinto D."/>
            <person name="Vollmers J."/>
            <person name="Rivas-Marin E."/>
            <person name="Kohn T."/>
            <person name="Peeters S.H."/>
            <person name="Heuer A."/>
            <person name="Rast P."/>
            <person name="Oberbeckmann S."/>
            <person name="Bunk B."/>
            <person name="Jeske O."/>
            <person name="Meyerdierks A."/>
            <person name="Storesund J.E."/>
            <person name="Kallscheuer N."/>
            <person name="Luecker S."/>
            <person name="Lage O.M."/>
            <person name="Pohl T."/>
            <person name="Merkel B.J."/>
            <person name="Hornburger P."/>
            <person name="Mueller R.-W."/>
            <person name="Bruemmer F."/>
            <person name="Labrenz M."/>
            <person name="Spormann A.M."/>
            <person name="Op den Camp H."/>
            <person name="Overmann J."/>
            <person name="Amann R."/>
            <person name="Jetten M.S.M."/>
            <person name="Mascher T."/>
            <person name="Medema M.H."/>
            <person name="Devos D.P."/>
            <person name="Kaster A.-K."/>
            <person name="Ovreas L."/>
            <person name="Rohde M."/>
            <person name="Galperin M.Y."/>
            <person name="Jogler C."/>
        </authorList>
    </citation>
    <scope>NUCLEOTIDE SEQUENCE [LARGE SCALE GENOMIC DNA]</scope>
    <source>
        <strain evidence="4 5">K22_7</strain>
    </source>
</reference>
<evidence type="ECO:0000256" key="2">
    <source>
        <dbReference type="SAM" id="MobiDB-lite"/>
    </source>
</evidence>
<proteinExistence type="predicted"/>
<accession>A0A517NDZ3</accession>
<feature type="coiled-coil region" evidence="1">
    <location>
        <begin position="495"/>
        <end position="522"/>
    </location>
</feature>
<dbReference type="EMBL" id="CP036525">
    <property type="protein sequence ID" value="QDT05351.1"/>
    <property type="molecule type" value="Genomic_DNA"/>
</dbReference>
<name>A0A517NDZ3_9BACT</name>
<keyword evidence="1" id="KW-0175">Coiled coil</keyword>
<feature type="region of interest" description="Disordered" evidence="2">
    <location>
        <begin position="36"/>
        <end position="91"/>
    </location>
</feature>
<dbReference type="OrthoDB" id="269620at2"/>
<keyword evidence="5" id="KW-1185">Reference proteome</keyword>
<evidence type="ECO:0000256" key="3">
    <source>
        <dbReference type="SAM" id="SignalP"/>
    </source>
</evidence>
<evidence type="ECO:0000256" key="1">
    <source>
        <dbReference type="SAM" id="Coils"/>
    </source>
</evidence>
<dbReference type="AlphaFoldDB" id="A0A517NDZ3"/>
<evidence type="ECO:0008006" key="6">
    <source>
        <dbReference type="Google" id="ProtNLM"/>
    </source>
</evidence>
<feature type="chain" id="PRO_5022208846" description="Outer membrane efflux protein" evidence="3">
    <location>
        <begin position="20"/>
        <end position="560"/>
    </location>
</feature>